<organism evidence="1 2">
    <name type="scientific">Bondarzewia mesenterica</name>
    <dbReference type="NCBI Taxonomy" id="1095465"/>
    <lineage>
        <taxon>Eukaryota</taxon>
        <taxon>Fungi</taxon>
        <taxon>Dikarya</taxon>
        <taxon>Basidiomycota</taxon>
        <taxon>Agaricomycotina</taxon>
        <taxon>Agaricomycetes</taxon>
        <taxon>Russulales</taxon>
        <taxon>Bondarzewiaceae</taxon>
        <taxon>Bondarzewia</taxon>
    </lineage>
</organism>
<comment type="caution">
    <text evidence="1">The sequence shown here is derived from an EMBL/GenBank/DDBJ whole genome shotgun (WGS) entry which is preliminary data.</text>
</comment>
<proteinExistence type="predicted"/>
<dbReference type="AlphaFoldDB" id="A0A4S4LUZ7"/>
<evidence type="ECO:0000313" key="1">
    <source>
        <dbReference type="EMBL" id="THH15618.1"/>
    </source>
</evidence>
<sequence length="111" mass="12476">MLSYGSVAVALVQRQVMVVQAIHPHDHRDRFLDVYCFTPFNERVFTTSAVPCARIASADLLTIFPSTDVFNMPAQDILELPPQAYGEFNELCARNAKKCESLWAACKAKLR</sequence>
<dbReference type="EMBL" id="SGPL01000200">
    <property type="protein sequence ID" value="THH15618.1"/>
    <property type="molecule type" value="Genomic_DNA"/>
</dbReference>
<reference evidence="1 2" key="1">
    <citation type="submission" date="2019-02" db="EMBL/GenBank/DDBJ databases">
        <title>Genome sequencing of the rare red list fungi Bondarzewia mesenterica.</title>
        <authorList>
            <person name="Buettner E."/>
            <person name="Kellner H."/>
        </authorList>
    </citation>
    <scope>NUCLEOTIDE SEQUENCE [LARGE SCALE GENOMIC DNA]</scope>
    <source>
        <strain evidence="1 2">DSM 108281</strain>
    </source>
</reference>
<dbReference type="OrthoDB" id="3212455at2759"/>
<accession>A0A4S4LUZ7</accession>
<dbReference type="Proteomes" id="UP000310158">
    <property type="component" value="Unassembled WGS sequence"/>
</dbReference>
<keyword evidence="2" id="KW-1185">Reference proteome</keyword>
<evidence type="ECO:0000313" key="2">
    <source>
        <dbReference type="Proteomes" id="UP000310158"/>
    </source>
</evidence>
<protein>
    <submittedName>
        <fullName evidence="1">Uncharacterized protein</fullName>
    </submittedName>
</protein>
<gene>
    <name evidence="1" type="ORF">EW146_g4886</name>
</gene>
<name>A0A4S4LUZ7_9AGAM</name>